<evidence type="ECO:0000256" key="3">
    <source>
        <dbReference type="ARBA" id="ARBA00022692"/>
    </source>
</evidence>
<dbReference type="RefSeq" id="WP_330974841.1">
    <property type="nucleotide sequence ID" value="NZ_JAZGLY010000004.1"/>
</dbReference>
<gene>
    <name evidence="7" type="ORF">V2H41_09120</name>
</gene>
<keyword evidence="5 6" id="KW-0472">Membrane</keyword>
<keyword evidence="3 6" id="KW-0812">Transmembrane</keyword>
<feature type="transmembrane region" description="Helical" evidence="6">
    <location>
        <begin position="149"/>
        <end position="169"/>
    </location>
</feature>
<sequence>MIEALLKGLTLGLLLSIAVGPVLFSIIKHSINVGHKGGLAFVAGVSMSDISLAFISNAFSALFEVMVEHKQIIGIIGSSFLMGIGIYFLFFKKVKINEEGKAEQIHFRKRDYAKMFLSGYLMNTLNPSVFLFWLTASTSFISHTIQERITIFTTCLLLVLAADITKVMLAGKIRNRLTPHNIQLINRINGIILIGFSIALIIGLLFYKTTT</sequence>
<evidence type="ECO:0000313" key="7">
    <source>
        <dbReference type="EMBL" id="MEE6187433.1"/>
    </source>
</evidence>
<feature type="transmembrane region" description="Helical" evidence="6">
    <location>
        <begin position="112"/>
        <end position="134"/>
    </location>
</feature>
<keyword evidence="2" id="KW-1003">Cell membrane</keyword>
<name>A0ABU7RHE7_9BACT</name>
<accession>A0ABU7RHE7</accession>
<reference evidence="7 8" key="1">
    <citation type="submission" date="2024-01" db="EMBL/GenBank/DDBJ databases">
        <title>Niabella digestum sp. nov., isolated from waste digestion system.</title>
        <authorList>
            <person name="Zhang L."/>
        </authorList>
    </citation>
    <scope>NUCLEOTIDE SEQUENCE [LARGE SCALE GENOMIC DNA]</scope>
    <source>
        <strain evidence="7 8">A18</strain>
    </source>
</reference>
<feature type="transmembrane region" description="Helical" evidence="6">
    <location>
        <begin position="6"/>
        <end position="27"/>
    </location>
</feature>
<dbReference type="PANTHER" id="PTHR30086">
    <property type="entry name" value="ARGININE EXPORTER PROTEIN ARGO"/>
    <property type="match status" value="1"/>
</dbReference>
<evidence type="ECO:0000256" key="5">
    <source>
        <dbReference type="ARBA" id="ARBA00023136"/>
    </source>
</evidence>
<keyword evidence="4 6" id="KW-1133">Transmembrane helix</keyword>
<dbReference type="Proteomes" id="UP001357452">
    <property type="component" value="Unassembled WGS sequence"/>
</dbReference>
<comment type="caution">
    <text evidence="7">The sequence shown here is derived from an EMBL/GenBank/DDBJ whole genome shotgun (WGS) entry which is preliminary data.</text>
</comment>
<dbReference type="InterPro" id="IPR001123">
    <property type="entry name" value="LeuE-type"/>
</dbReference>
<evidence type="ECO:0000256" key="2">
    <source>
        <dbReference type="ARBA" id="ARBA00022475"/>
    </source>
</evidence>
<evidence type="ECO:0000256" key="1">
    <source>
        <dbReference type="ARBA" id="ARBA00004651"/>
    </source>
</evidence>
<protein>
    <submittedName>
        <fullName evidence="7">LysE family transporter</fullName>
    </submittedName>
</protein>
<evidence type="ECO:0000313" key="8">
    <source>
        <dbReference type="Proteomes" id="UP001357452"/>
    </source>
</evidence>
<dbReference type="Pfam" id="PF01810">
    <property type="entry name" value="LysE"/>
    <property type="match status" value="1"/>
</dbReference>
<evidence type="ECO:0000256" key="6">
    <source>
        <dbReference type="SAM" id="Phobius"/>
    </source>
</evidence>
<organism evidence="7 8">
    <name type="scientific">Niabella digestorum</name>
    <dbReference type="NCBI Taxonomy" id="3117701"/>
    <lineage>
        <taxon>Bacteria</taxon>
        <taxon>Pseudomonadati</taxon>
        <taxon>Bacteroidota</taxon>
        <taxon>Chitinophagia</taxon>
        <taxon>Chitinophagales</taxon>
        <taxon>Chitinophagaceae</taxon>
        <taxon>Niabella</taxon>
    </lineage>
</organism>
<keyword evidence="8" id="KW-1185">Reference proteome</keyword>
<dbReference type="PANTHER" id="PTHR30086:SF20">
    <property type="entry name" value="ARGININE EXPORTER PROTEIN ARGO-RELATED"/>
    <property type="match status" value="1"/>
</dbReference>
<feature type="transmembrane region" description="Helical" evidence="6">
    <location>
        <begin position="39"/>
        <end position="59"/>
    </location>
</feature>
<feature type="transmembrane region" description="Helical" evidence="6">
    <location>
        <begin position="71"/>
        <end position="91"/>
    </location>
</feature>
<evidence type="ECO:0000256" key="4">
    <source>
        <dbReference type="ARBA" id="ARBA00022989"/>
    </source>
</evidence>
<feature type="transmembrane region" description="Helical" evidence="6">
    <location>
        <begin position="190"/>
        <end position="207"/>
    </location>
</feature>
<dbReference type="EMBL" id="JAZGLY010000004">
    <property type="protein sequence ID" value="MEE6187433.1"/>
    <property type="molecule type" value="Genomic_DNA"/>
</dbReference>
<comment type="subcellular location">
    <subcellularLocation>
        <location evidence="1">Cell membrane</location>
        <topology evidence="1">Multi-pass membrane protein</topology>
    </subcellularLocation>
</comment>
<proteinExistence type="predicted"/>